<comment type="caution">
    <text evidence="3">The sequence shown here is derived from an EMBL/GenBank/DDBJ whole genome shotgun (WGS) entry which is preliminary data.</text>
</comment>
<dbReference type="PANTHER" id="PTHR46599:SF6">
    <property type="entry name" value="DUAL SPECIFICITY PHOSPHATASE 26"/>
    <property type="match status" value="1"/>
</dbReference>
<dbReference type="PANTHER" id="PTHR46599">
    <property type="entry name" value="PIGGYBAC TRANSPOSABLE ELEMENT-DERIVED PROTEIN 4"/>
    <property type="match status" value="1"/>
</dbReference>
<accession>A0ABQ8S0F0</accession>
<feature type="region of interest" description="Disordered" evidence="1">
    <location>
        <begin position="1"/>
        <end position="54"/>
    </location>
</feature>
<name>A0ABQ8S0F0_PERAM</name>
<feature type="compositionally biased region" description="Acidic residues" evidence="1">
    <location>
        <begin position="41"/>
        <end position="54"/>
    </location>
</feature>
<gene>
    <name evidence="3" type="ORF">ANN_25039</name>
</gene>
<dbReference type="Pfam" id="PF13843">
    <property type="entry name" value="DDE_Tnp_1_7"/>
    <property type="match status" value="1"/>
</dbReference>
<organism evidence="3 4">
    <name type="scientific">Periplaneta americana</name>
    <name type="common">American cockroach</name>
    <name type="synonym">Blatta americana</name>
    <dbReference type="NCBI Taxonomy" id="6978"/>
    <lineage>
        <taxon>Eukaryota</taxon>
        <taxon>Metazoa</taxon>
        <taxon>Ecdysozoa</taxon>
        <taxon>Arthropoda</taxon>
        <taxon>Hexapoda</taxon>
        <taxon>Insecta</taxon>
        <taxon>Pterygota</taxon>
        <taxon>Neoptera</taxon>
        <taxon>Polyneoptera</taxon>
        <taxon>Dictyoptera</taxon>
        <taxon>Blattodea</taxon>
        <taxon>Blattoidea</taxon>
        <taxon>Blattidae</taxon>
        <taxon>Blattinae</taxon>
        <taxon>Periplaneta</taxon>
    </lineage>
</organism>
<feature type="domain" description="PiggyBac transposable element-derived protein" evidence="2">
    <location>
        <begin position="107"/>
        <end position="460"/>
    </location>
</feature>
<feature type="compositionally biased region" description="Acidic residues" evidence="1">
    <location>
        <begin position="8"/>
        <end position="33"/>
    </location>
</feature>
<reference evidence="3 4" key="1">
    <citation type="journal article" date="2022" name="Allergy">
        <title>Genome assembly and annotation of Periplaneta americana reveal a comprehensive cockroach allergen profile.</title>
        <authorList>
            <person name="Wang L."/>
            <person name="Xiong Q."/>
            <person name="Saelim N."/>
            <person name="Wang L."/>
            <person name="Nong W."/>
            <person name="Wan A.T."/>
            <person name="Shi M."/>
            <person name="Liu X."/>
            <person name="Cao Q."/>
            <person name="Hui J.H.L."/>
            <person name="Sookrung N."/>
            <person name="Leung T.F."/>
            <person name="Tungtrongchitr A."/>
            <person name="Tsui S.K.W."/>
        </authorList>
    </citation>
    <scope>NUCLEOTIDE SEQUENCE [LARGE SCALE GENOMIC DNA]</scope>
    <source>
        <strain evidence="3">PWHHKU_190912</strain>
    </source>
</reference>
<evidence type="ECO:0000313" key="3">
    <source>
        <dbReference type="EMBL" id="KAJ4427417.1"/>
    </source>
</evidence>
<sequence length="590" mass="67445">MSRKTTEELLEESTDSETENNDDDDEVVSEPEDQCIMRDEVDGDEVESSSEEDLDNLSEIEISDKYFTSTGRVYVSKPPRISRRAAQNIVKEREGLRSEGKVATIIESFEKFFTPEIVDSIIKYSNEEAIRQKVPGTSRLEFLAYIGLLIFMGKESDSKTAVTDLWSNISGRFVYTATMSRTRFQQLTKIIRFDDKTTRNERREFDKFAAMREVFNKMNSVLPKCYSAGMHTVVDEMLSLFRGRCPFKVFMKDKPGKYGILIRMLTDSKSRYVISMEPYAGKNKNAAQQTNSATAIVKRLVHPINNSGRNVTTDRYYTSVDLAEDLWNNHKLTLVGTLQANRKHIPQELKEVSGRELYSSKFAFSDPDNGSVPITIVSYIPRDKPKRNLLMLSTQHYDDAIGAQSDPKKKTVINLYYNDTKGGVDTVDQMVRKYSTKRATRRWPVSIFYTLVDIAALNGYTTFILNFPDWNKKKPNQRRLYLHELGLKLVTPYIEERARKVTGLQKCVISAMEGILKRKIKQRSGAKEVHVGKGLCHLCTRDCRSKIEKYNKVSKTTIICSVCKRYTCGKHSNKTVVCSICEDGCEESDV</sequence>
<evidence type="ECO:0000256" key="1">
    <source>
        <dbReference type="SAM" id="MobiDB-lite"/>
    </source>
</evidence>
<proteinExistence type="predicted"/>
<evidence type="ECO:0000259" key="2">
    <source>
        <dbReference type="Pfam" id="PF13843"/>
    </source>
</evidence>
<dbReference type="EMBL" id="JAJSOF020000038">
    <property type="protein sequence ID" value="KAJ4427417.1"/>
    <property type="molecule type" value="Genomic_DNA"/>
</dbReference>
<protein>
    <recommendedName>
        <fullName evidence="2">PiggyBac transposable element-derived protein domain-containing protein</fullName>
    </recommendedName>
</protein>
<dbReference type="Proteomes" id="UP001148838">
    <property type="component" value="Unassembled WGS sequence"/>
</dbReference>
<evidence type="ECO:0000313" key="4">
    <source>
        <dbReference type="Proteomes" id="UP001148838"/>
    </source>
</evidence>
<keyword evidence="4" id="KW-1185">Reference proteome</keyword>
<dbReference type="InterPro" id="IPR029526">
    <property type="entry name" value="PGBD"/>
</dbReference>